<keyword evidence="2" id="KW-0472">Membrane</keyword>
<proteinExistence type="predicted"/>
<evidence type="ECO:0000313" key="4">
    <source>
        <dbReference type="Proteomes" id="UP001307889"/>
    </source>
</evidence>
<feature type="transmembrane region" description="Helical" evidence="2">
    <location>
        <begin position="6"/>
        <end position="28"/>
    </location>
</feature>
<evidence type="ECO:0000256" key="2">
    <source>
        <dbReference type="SAM" id="Phobius"/>
    </source>
</evidence>
<protein>
    <recommendedName>
        <fullName evidence="5">DUF4794 domain-containing protein</fullName>
    </recommendedName>
</protein>
<feature type="compositionally biased region" description="Acidic residues" evidence="1">
    <location>
        <begin position="187"/>
        <end position="201"/>
    </location>
</feature>
<dbReference type="EMBL" id="AP028912">
    <property type="protein sequence ID" value="BES93100.1"/>
    <property type="molecule type" value="Genomic_DNA"/>
</dbReference>
<evidence type="ECO:0000256" key="1">
    <source>
        <dbReference type="SAM" id="MobiDB-lite"/>
    </source>
</evidence>
<feature type="region of interest" description="Disordered" evidence="1">
    <location>
        <begin position="329"/>
        <end position="353"/>
    </location>
</feature>
<keyword evidence="2" id="KW-1133">Transmembrane helix</keyword>
<organism evidence="3 4">
    <name type="scientific">Nesidiocoris tenuis</name>
    <dbReference type="NCBI Taxonomy" id="355587"/>
    <lineage>
        <taxon>Eukaryota</taxon>
        <taxon>Metazoa</taxon>
        <taxon>Ecdysozoa</taxon>
        <taxon>Arthropoda</taxon>
        <taxon>Hexapoda</taxon>
        <taxon>Insecta</taxon>
        <taxon>Pterygota</taxon>
        <taxon>Neoptera</taxon>
        <taxon>Paraneoptera</taxon>
        <taxon>Hemiptera</taxon>
        <taxon>Heteroptera</taxon>
        <taxon>Panheteroptera</taxon>
        <taxon>Cimicomorpha</taxon>
        <taxon>Miridae</taxon>
        <taxon>Dicyphina</taxon>
        <taxon>Nesidiocoris</taxon>
    </lineage>
</organism>
<keyword evidence="4" id="KW-1185">Reference proteome</keyword>
<feature type="region of interest" description="Disordered" evidence="1">
    <location>
        <begin position="103"/>
        <end position="264"/>
    </location>
</feature>
<evidence type="ECO:0000313" key="3">
    <source>
        <dbReference type="EMBL" id="BES93100.1"/>
    </source>
</evidence>
<feature type="compositionally biased region" description="Basic and acidic residues" evidence="1">
    <location>
        <begin position="208"/>
        <end position="218"/>
    </location>
</feature>
<feature type="compositionally biased region" description="Polar residues" evidence="1">
    <location>
        <begin position="441"/>
        <end position="453"/>
    </location>
</feature>
<evidence type="ECO:0008006" key="5">
    <source>
        <dbReference type="Google" id="ProtNLM"/>
    </source>
</evidence>
<sequence length="481" mass="53133">MEGSWWPALFIVFGLALPGALAPVTFFVKHMSNDGSEEFPPPSPYSHHLDLKLKPPPKPVHYGAIRRPVIKTVPFQNALPTSNSKSNFQSRVYPGYSYNEDFGSFPSSGDSPLASDFPGELDFPGSQTFPTQSDEPSRPGKGSDEYAGPTAYAPNMESGEPPDYQTYYGSDEVEGEGEEEPSRPPDEAGEYSPDEEDDDDSGPINYEVEEKIPDDLKYKPPKVKVYPLPPPCLGATPPPYPTVPPPPKPTKRKPKPKPKPGGAGYYRYAGARRPVQRGAANQFRASTSRFSNQPRQRIKYSYSPYVVRQINLPSGPIIVRTRTIPSVKVSSRPATPYHSKKPIYQKQTTGGDKGNAKEVVKEVHIHHHHDPPLIHPATIPAIVPLYPLFDENGYPVHRADQYLQQQGRSLDKQNTGMTGSGSAHIADVVHIGRFAEPPPHTTSKYENAVTTYRPSPKPKEREGSAIGWSPDCYEKFVQPVA</sequence>
<feature type="compositionally biased region" description="Basic residues" evidence="1">
    <location>
        <begin position="249"/>
        <end position="258"/>
    </location>
</feature>
<feature type="compositionally biased region" description="Pro residues" evidence="1">
    <location>
        <begin position="227"/>
        <end position="248"/>
    </location>
</feature>
<name>A0ABN7ALJ3_9HEMI</name>
<feature type="region of interest" description="Disordered" evidence="1">
    <location>
        <begin position="436"/>
        <end position="468"/>
    </location>
</feature>
<feature type="compositionally biased region" description="Basic and acidic residues" evidence="1">
    <location>
        <begin position="135"/>
        <end position="144"/>
    </location>
</feature>
<accession>A0ABN7ALJ3</accession>
<feature type="compositionally biased region" description="Polar residues" evidence="1">
    <location>
        <begin position="125"/>
        <end position="134"/>
    </location>
</feature>
<dbReference type="Proteomes" id="UP001307889">
    <property type="component" value="Chromosome 4"/>
</dbReference>
<reference evidence="3 4" key="1">
    <citation type="submission" date="2023-09" db="EMBL/GenBank/DDBJ databases">
        <title>Nesidiocoris tenuis whole genome shotgun sequence.</title>
        <authorList>
            <person name="Shibata T."/>
            <person name="Shimoda M."/>
            <person name="Kobayashi T."/>
            <person name="Uehara T."/>
        </authorList>
    </citation>
    <scope>NUCLEOTIDE SEQUENCE [LARGE SCALE GENOMIC DNA]</scope>
    <source>
        <strain evidence="3 4">Japan</strain>
    </source>
</reference>
<gene>
    <name evidence="3" type="ORF">NTJ_05909</name>
</gene>
<keyword evidence="2" id="KW-0812">Transmembrane</keyword>